<evidence type="ECO:0000256" key="1">
    <source>
        <dbReference type="SAM" id="Phobius"/>
    </source>
</evidence>
<protein>
    <submittedName>
        <fullName evidence="2">Uncharacterized protein</fullName>
    </submittedName>
</protein>
<reference evidence="2 3" key="1">
    <citation type="submission" date="2023-07" db="EMBL/GenBank/DDBJ databases">
        <authorList>
            <person name="Lian W.-H."/>
        </authorList>
    </citation>
    <scope>NUCLEOTIDE SEQUENCE [LARGE SCALE GENOMIC DNA]</scope>
    <source>
        <strain evidence="2 3">SYSU DXS3180</strain>
    </source>
</reference>
<keyword evidence="1" id="KW-0472">Membrane</keyword>
<name>A0ABV3ZMZ0_9BACT</name>
<keyword evidence="1" id="KW-0812">Transmembrane</keyword>
<feature type="transmembrane region" description="Helical" evidence="1">
    <location>
        <begin position="125"/>
        <end position="143"/>
    </location>
</feature>
<gene>
    <name evidence="2" type="ORF">QTN47_27105</name>
</gene>
<feature type="transmembrane region" description="Helical" evidence="1">
    <location>
        <begin position="70"/>
        <end position="89"/>
    </location>
</feature>
<dbReference type="Proteomes" id="UP001560573">
    <property type="component" value="Unassembled WGS sequence"/>
</dbReference>
<feature type="transmembrane region" description="Helical" evidence="1">
    <location>
        <begin position="101"/>
        <end position="119"/>
    </location>
</feature>
<accession>A0ABV3ZMZ0</accession>
<keyword evidence="1" id="KW-1133">Transmembrane helix</keyword>
<feature type="transmembrane region" description="Helical" evidence="1">
    <location>
        <begin position="25"/>
        <end position="50"/>
    </location>
</feature>
<proteinExistence type="predicted"/>
<comment type="caution">
    <text evidence="2">The sequence shown here is derived from an EMBL/GenBank/DDBJ whole genome shotgun (WGS) entry which is preliminary data.</text>
</comment>
<dbReference type="EMBL" id="JAULBC010000014">
    <property type="protein sequence ID" value="MEX6691208.1"/>
    <property type="molecule type" value="Genomic_DNA"/>
</dbReference>
<evidence type="ECO:0000313" key="3">
    <source>
        <dbReference type="Proteomes" id="UP001560573"/>
    </source>
</evidence>
<sequence length="154" mass="17155">MSEQKDLLTEELESLTIKRIKLIPLWIKIFAWIFLIMAGSIPIIIILALINGSGLLSLYGFQTLTPFSLTGILIMLAFALKGIVAFGLLKEKDWAIKLGLTDGFTGIAACTFATLLPLFTNFTGFTIRLELVALIPYVMKLLSIKSQWEEDMKV</sequence>
<evidence type="ECO:0000313" key="2">
    <source>
        <dbReference type="EMBL" id="MEX6691208.1"/>
    </source>
</evidence>
<organism evidence="2 3">
    <name type="scientific">Danxiaibacter flavus</name>
    <dbReference type="NCBI Taxonomy" id="3049108"/>
    <lineage>
        <taxon>Bacteria</taxon>
        <taxon>Pseudomonadati</taxon>
        <taxon>Bacteroidota</taxon>
        <taxon>Chitinophagia</taxon>
        <taxon>Chitinophagales</taxon>
        <taxon>Chitinophagaceae</taxon>
        <taxon>Danxiaibacter</taxon>
    </lineage>
</organism>
<dbReference type="RefSeq" id="WP_369332624.1">
    <property type="nucleotide sequence ID" value="NZ_JAULBC010000014.1"/>
</dbReference>
<keyword evidence="3" id="KW-1185">Reference proteome</keyword>